<name>N6U5P7_9HYPH</name>
<dbReference type="Proteomes" id="UP000012429">
    <property type="component" value="Unassembled WGS sequence"/>
</dbReference>
<dbReference type="OrthoDB" id="8410215at2"/>
<accession>N6U5P7</accession>
<evidence type="ECO:0000313" key="1">
    <source>
        <dbReference type="EMBL" id="ENN85568.1"/>
    </source>
</evidence>
<comment type="caution">
    <text evidence="1">The sequence shown here is derived from an EMBL/GenBank/DDBJ whole genome shotgun (WGS) entry which is preliminary data.</text>
</comment>
<organism evidence="1 2">
    <name type="scientific">Rhizobium freirei PRF 81</name>
    <dbReference type="NCBI Taxonomy" id="363754"/>
    <lineage>
        <taxon>Bacteria</taxon>
        <taxon>Pseudomonadati</taxon>
        <taxon>Pseudomonadota</taxon>
        <taxon>Alphaproteobacteria</taxon>
        <taxon>Hyphomicrobiales</taxon>
        <taxon>Rhizobiaceae</taxon>
        <taxon>Rhizobium/Agrobacterium group</taxon>
        <taxon>Rhizobium</taxon>
    </lineage>
</organism>
<proteinExistence type="predicted"/>
<dbReference type="AlphaFoldDB" id="N6U5P7"/>
<keyword evidence="2" id="KW-1185">Reference proteome</keyword>
<dbReference type="PATRIC" id="fig|363754.4.peg.4832"/>
<protein>
    <submittedName>
        <fullName evidence="1">Uncharacterized protein</fullName>
    </submittedName>
</protein>
<evidence type="ECO:0000313" key="2">
    <source>
        <dbReference type="Proteomes" id="UP000012429"/>
    </source>
</evidence>
<sequence length="81" mass="8711">MSVIDKAAAATTAIQDQAGKALDVLQYGFNGRIVNGFDIYTDPSGRHSNLLEARKAIDPALELMKATKWPTEAEYAAAEQA</sequence>
<reference evidence="1 2" key="1">
    <citation type="journal article" date="2012" name="BMC Genomics">
        <title>Genomic basis of broad host range and environmental adaptability of Rhizobium tropici CIAT 899 and Rhizobium sp. PRF 81 which are used in inoculants for common bean (Phaseolus vulgaris L.).</title>
        <authorList>
            <person name="Ormeno-Orrillo E."/>
            <person name="Menna P."/>
            <person name="Almeida L.G."/>
            <person name="Ollero F.J."/>
            <person name="Nicolas M.F."/>
            <person name="Pains Rodrigues E."/>
            <person name="Shigueyoshi Nakatani A."/>
            <person name="Silva Batista J.S."/>
            <person name="Oliveira Chueire L.M."/>
            <person name="Souza R.C."/>
            <person name="Ribeiro Vasconcelos A.T."/>
            <person name="Megias M."/>
            <person name="Hungria M."/>
            <person name="Martinez-Romero E."/>
        </authorList>
    </citation>
    <scope>NUCLEOTIDE SEQUENCE [LARGE SCALE GENOMIC DNA]</scope>
    <source>
        <strain evidence="1 2">PRF 81</strain>
    </source>
</reference>
<dbReference type="EMBL" id="AQHN01000083">
    <property type="protein sequence ID" value="ENN85568.1"/>
    <property type="molecule type" value="Genomic_DNA"/>
</dbReference>
<gene>
    <name evidence="1" type="ORF">RHSP_06709</name>
</gene>
<dbReference type="RefSeq" id="WP_004123847.1">
    <property type="nucleotide sequence ID" value="NZ_AQHN01000083.1"/>
</dbReference>